<keyword evidence="2 6" id="KW-0812">Transmembrane</keyword>
<dbReference type="STRING" id="447093.C0NJ67"/>
<dbReference type="InterPro" id="IPR040153">
    <property type="entry name" value="Rcf2"/>
</dbReference>
<evidence type="ECO:0000256" key="6">
    <source>
        <dbReference type="SAM" id="Phobius"/>
    </source>
</evidence>
<dbReference type="GeneID" id="69036213"/>
<evidence type="ECO:0000256" key="4">
    <source>
        <dbReference type="ARBA" id="ARBA00023136"/>
    </source>
</evidence>
<keyword evidence="3 6" id="KW-1133">Transmembrane helix</keyword>
<keyword evidence="9" id="KW-1185">Reference proteome</keyword>
<feature type="compositionally biased region" description="Basic and acidic residues" evidence="5">
    <location>
        <begin position="183"/>
        <end position="197"/>
    </location>
</feature>
<dbReference type="PANTHER" id="PTHR28018">
    <property type="entry name" value="RESPIRATORY SUPERCOMPLEX FACTOR 2, MITOCHONDRIAL"/>
    <property type="match status" value="1"/>
</dbReference>
<feature type="compositionally biased region" description="Basic and acidic residues" evidence="5">
    <location>
        <begin position="204"/>
        <end position="232"/>
    </location>
</feature>
<dbReference type="HOGENOM" id="CLU_079101_0_0_1"/>
<evidence type="ECO:0000313" key="9">
    <source>
        <dbReference type="Proteomes" id="UP000001631"/>
    </source>
</evidence>
<accession>C0NJ67</accession>
<feature type="transmembrane region" description="Helical" evidence="6">
    <location>
        <begin position="117"/>
        <end position="135"/>
    </location>
</feature>
<dbReference type="Proteomes" id="UP000001631">
    <property type="component" value="Unassembled WGS sequence"/>
</dbReference>
<evidence type="ECO:0000256" key="1">
    <source>
        <dbReference type="ARBA" id="ARBA00004173"/>
    </source>
</evidence>
<keyword evidence="4 6" id="KW-0472">Membrane</keyword>
<name>C0NJ67_AJECG</name>
<gene>
    <name evidence="8" type="ORF">HCBG_03197</name>
</gene>
<dbReference type="Pfam" id="PF04588">
    <property type="entry name" value="HIG_1_N"/>
    <property type="match status" value="1"/>
</dbReference>
<dbReference type="EMBL" id="GG663366">
    <property type="protein sequence ID" value="EEH07908.1"/>
    <property type="molecule type" value="Genomic_DNA"/>
</dbReference>
<sequence length="239" mass="26634">MKVLSKEEENAHYRAVLRGGTVGTFLGLVGGTAALLAASKRVPTIKNLTLPMKAFLVTSSGTFVGIIAADHSSRSFEASQHSEHAFLGEREARLRQEELASMSSSDRMWAFIRKEKYKIMTVSWAASMVAAWVMVSRNPTLTKGQKIVQARVYAQGLTLAVMCGTAAMEISDQRKGRGLLDKMKEKQAKTAEKENAGSKKKKERYQGEELWKDMVEAEEERLNARDAQKQKLEQQAQKH</sequence>
<comment type="subcellular location">
    <subcellularLocation>
        <location evidence="1">Mitochondrion</location>
    </subcellularLocation>
</comment>
<organism evidence="8 9">
    <name type="scientific">Ajellomyces capsulatus (strain G186AR / H82 / ATCC MYA-2454 / RMSCC 2432)</name>
    <name type="common">Darling's disease fungus</name>
    <name type="synonym">Histoplasma capsulatum</name>
    <dbReference type="NCBI Taxonomy" id="447093"/>
    <lineage>
        <taxon>Eukaryota</taxon>
        <taxon>Fungi</taxon>
        <taxon>Dikarya</taxon>
        <taxon>Ascomycota</taxon>
        <taxon>Pezizomycotina</taxon>
        <taxon>Eurotiomycetes</taxon>
        <taxon>Eurotiomycetidae</taxon>
        <taxon>Onygenales</taxon>
        <taxon>Ajellomycetaceae</taxon>
        <taxon>Histoplasma</taxon>
    </lineage>
</organism>
<dbReference type="PANTHER" id="PTHR28018:SF3">
    <property type="entry name" value="RESPIRATORY SUPERCOMPLEX FACTOR 2, MITOCHONDRIAL"/>
    <property type="match status" value="1"/>
</dbReference>
<reference evidence="8" key="1">
    <citation type="submission" date="2009-02" db="EMBL/GenBank/DDBJ databases">
        <title>The Genome Sequence of Ajellomyces capsulatus strain G186AR.</title>
        <authorList>
            <consortium name="The Broad Institute Genome Sequencing Platform"/>
            <person name="Champion M."/>
            <person name="Cuomo C."/>
            <person name="Ma L.-J."/>
            <person name="Henn M.R."/>
            <person name="Sil A."/>
            <person name="Goldman B."/>
            <person name="Young S.K."/>
            <person name="Kodira C.D."/>
            <person name="Zeng Q."/>
            <person name="Koehrsen M."/>
            <person name="Alvarado L."/>
            <person name="Berlin A."/>
            <person name="Borenstein D."/>
            <person name="Chen Z."/>
            <person name="Engels R."/>
            <person name="Freedman E."/>
            <person name="Gellesch M."/>
            <person name="Goldberg J."/>
            <person name="Griggs A."/>
            <person name="Gujja S."/>
            <person name="Heiman D."/>
            <person name="Hepburn T."/>
            <person name="Howarth C."/>
            <person name="Jen D."/>
            <person name="Larson L."/>
            <person name="Lewis B."/>
            <person name="Mehta T."/>
            <person name="Park D."/>
            <person name="Pearson M."/>
            <person name="Roberts A."/>
            <person name="Saif S."/>
            <person name="Shea T."/>
            <person name="Shenoy N."/>
            <person name="Sisk P."/>
            <person name="Stolte C."/>
            <person name="Sykes S."/>
            <person name="Walk T."/>
            <person name="White J."/>
            <person name="Yandava C."/>
            <person name="Klein B."/>
            <person name="McEwen J.G."/>
            <person name="Puccia R."/>
            <person name="Goldman G.H."/>
            <person name="Felipe M.S."/>
            <person name="Nino-Vega G."/>
            <person name="San-Blas G."/>
            <person name="Taylor J."/>
            <person name="Mendoza L."/>
            <person name="Galagan J."/>
            <person name="Nusbaum C."/>
            <person name="Birren B."/>
        </authorList>
    </citation>
    <scope>NUCLEOTIDE SEQUENCE</scope>
    <source>
        <strain evidence="8">G186AR</strain>
    </source>
</reference>
<evidence type="ECO:0000256" key="3">
    <source>
        <dbReference type="ARBA" id="ARBA00022989"/>
    </source>
</evidence>
<evidence type="ECO:0000313" key="8">
    <source>
        <dbReference type="EMBL" id="EEH07908.1"/>
    </source>
</evidence>
<evidence type="ECO:0000256" key="5">
    <source>
        <dbReference type="SAM" id="MobiDB-lite"/>
    </source>
</evidence>
<dbReference type="FunCoup" id="C0NJ67">
    <property type="interactions" value="56"/>
</dbReference>
<protein>
    <submittedName>
        <fullName evidence="8">Mitochondrial hypoxia responsive domain-containing protein</fullName>
    </submittedName>
</protein>
<feature type="region of interest" description="Disordered" evidence="5">
    <location>
        <begin position="183"/>
        <end position="239"/>
    </location>
</feature>
<dbReference type="PROSITE" id="PS51503">
    <property type="entry name" value="HIG1"/>
    <property type="match status" value="1"/>
</dbReference>
<dbReference type="InterPro" id="IPR007667">
    <property type="entry name" value="Hypoxia_induced_domain"/>
</dbReference>
<dbReference type="AlphaFoldDB" id="C0NJ67"/>
<feature type="transmembrane region" description="Helical" evidence="6">
    <location>
        <begin position="15"/>
        <end position="38"/>
    </location>
</feature>
<evidence type="ECO:0000256" key="2">
    <source>
        <dbReference type="ARBA" id="ARBA00022692"/>
    </source>
</evidence>
<dbReference type="GO" id="GO:0033617">
    <property type="term" value="P:mitochondrial respiratory chain complex IV assembly"/>
    <property type="evidence" value="ECO:0007669"/>
    <property type="project" value="TreeGrafter"/>
</dbReference>
<feature type="domain" description="HIG1" evidence="7">
    <location>
        <begin position="89"/>
        <end position="180"/>
    </location>
</feature>
<evidence type="ECO:0000259" key="7">
    <source>
        <dbReference type="PROSITE" id="PS51503"/>
    </source>
</evidence>
<proteinExistence type="predicted"/>
<dbReference type="GO" id="GO:0005739">
    <property type="term" value="C:mitochondrion"/>
    <property type="evidence" value="ECO:0007669"/>
    <property type="project" value="UniProtKB-SubCell"/>
</dbReference>
<dbReference type="InParanoid" id="C0NJ67"/>
<dbReference type="RefSeq" id="XP_045288389.1">
    <property type="nucleotide sequence ID" value="XM_045430246.1"/>
</dbReference>